<evidence type="ECO:0000256" key="2">
    <source>
        <dbReference type="ARBA" id="ARBA00022840"/>
    </source>
</evidence>
<keyword evidence="2 6" id="KW-0067">ATP-binding</keyword>
<evidence type="ECO:0000256" key="3">
    <source>
        <dbReference type="ARBA" id="ARBA00024725"/>
    </source>
</evidence>
<name>A0A0F3MEW8_ORITS</name>
<dbReference type="Gene3D" id="1.10.287.380">
    <property type="entry name" value="Valyl-tRNA synthetase, C-terminal domain"/>
    <property type="match status" value="1"/>
</dbReference>
<dbReference type="InterPro" id="IPR003593">
    <property type="entry name" value="AAA+_ATPase"/>
</dbReference>
<dbReference type="SUPFAM" id="SSF52540">
    <property type="entry name" value="P-loop containing nucleoside triphosphate hydrolases"/>
    <property type="match status" value="2"/>
</dbReference>
<dbReference type="PANTHER" id="PTHR42855">
    <property type="entry name" value="ABC TRANSPORTER ATP-BINDING SUBUNIT"/>
    <property type="match status" value="1"/>
</dbReference>
<protein>
    <submittedName>
        <fullName evidence="6">ABC transporter ATP-binding protein</fullName>
    </submittedName>
    <submittedName>
        <fullName evidence="5">ABC transporter family protein</fullName>
    </submittedName>
</protein>
<dbReference type="RefSeq" id="WP_047220508.1">
    <property type="nucleotide sequence ID" value="NZ_LS398551.1"/>
</dbReference>
<dbReference type="Proteomes" id="UP000033769">
    <property type="component" value="Unassembled WGS sequence"/>
</dbReference>
<proteinExistence type="predicted"/>
<feature type="domain" description="ABC transporter" evidence="4">
    <location>
        <begin position="1"/>
        <end position="217"/>
    </location>
</feature>
<reference evidence="6" key="2">
    <citation type="submission" date="2018-03" db="EMBL/GenBank/DDBJ databases">
        <authorList>
            <person name="Keele B.F."/>
        </authorList>
    </citation>
    <scope>NUCLEOTIDE SEQUENCE [LARGE SCALE GENOMIC DNA]</scope>
    <source>
        <strain evidence="6">Gilliam</strain>
    </source>
</reference>
<feature type="domain" description="ABC transporter" evidence="4">
    <location>
        <begin position="289"/>
        <end position="516"/>
    </location>
</feature>
<evidence type="ECO:0000313" key="8">
    <source>
        <dbReference type="Proteomes" id="UP000244959"/>
    </source>
</evidence>
<dbReference type="GO" id="GO:0003677">
    <property type="term" value="F:DNA binding"/>
    <property type="evidence" value="ECO:0007669"/>
    <property type="project" value="InterPro"/>
</dbReference>
<reference evidence="8" key="3">
    <citation type="submission" date="2018-03" db="EMBL/GenBank/DDBJ databases">
        <authorList>
            <person name="Batty M. E."/>
            <person name="Batty M E."/>
        </authorList>
    </citation>
    <scope>NUCLEOTIDE SEQUENCE [LARGE SCALE GENOMIC DNA]</scope>
    <source>
        <strain evidence="8">Gilliam</strain>
    </source>
</reference>
<dbReference type="InterPro" id="IPR037118">
    <property type="entry name" value="Val-tRNA_synth_C_sf"/>
</dbReference>
<dbReference type="InterPro" id="IPR032524">
    <property type="entry name" value="ABC_tran_C"/>
</dbReference>
<dbReference type="SMART" id="SM00382">
    <property type="entry name" value="AAA"/>
    <property type="match status" value="2"/>
</dbReference>
<dbReference type="Proteomes" id="UP000244959">
    <property type="component" value="Chromosome I"/>
</dbReference>
<comment type="function">
    <text evidence="3">Part of an ABC transporter complex. Transmembrane domains (TMD) form a pore in the inner membrane and the ATP-binding domain (NBD) is responsible for energy generation.</text>
</comment>
<dbReference type="PROSITE" id="PS50893">
    <property type="entry name" value="ABC_TRANSPORTER_2"/>
    <property type="match status" value="2"/>
</dbReference>
<dbReference type="Gene3D" id="3.40.50.300">
    <property type="entry name" value="P-loop containing nucleotide triphosphate hydrolases"/>
    <property type="match status" value="2"/>
</dbReference>
<dbReference type="PANTHER" id="PTHR42855:SF1">
    <property type="entry name" value="ABC TRANSPORTER DOMAIN-CONTAINING PROTEIN"/>
    <property type="match status" value="1"/>
</dbReference>
<dbReference type="GO" id="GO:0016887">
    <property type="term" value="F:ATP hydrolysis activity"/>
    <property type="evidence" value="ECO:0007669"/>
    <property type="project" value="InterPro"/>
</dbReference>
<gene>
    <name evidence="6" type="primary">abcT</name>
    <name evidence="6" type="ORF">GILLIAM_00575</name>
    <name evidence="5" type="ORF">OTSGILL_1010</name>
</gene>
<dbReference type="EMBL" id="LANO01000012">
    <property type="protein sequence ID" value="KJV53084.1"/>
    <property type="molecule type" value="Genomic_DNA"/>
</dbReference>
<evidence type="ECO:0000259" key="4">
    <source>
        <dbReference type="PROSITE" id="PS50893"/>
    </source>
</evidence>
<keyword evidence="8" id="KW-1185">Reference proteome</keyword>
<dbReference type="GO" id="GO:0005524">
    <property type="term" value="F:ATP binding"/>
    <property type="evidence" value="ECO:0007669"/>
    <property type="project" value="UniProtKB-KW"/>
</dbReference>
<reference evidence="5 7" key="1">
    <citation type="submission" date="2015-02" db="EMBL/GenBank/DDBJ databases">
        <title>Genome Sequencing of Rickettsiales.</title>
        <authorList>
            <person name="Daugherty S.C."/>
            <person name="Su Q."/>
            <person name="Abolude K."/>
            <person name="Beier-Sexton M."/>
            <person name="Carlyon J.A."/>
            <person name="Carter R."/>
            <person name="Day N.P."/>
            <person name="Dumler S.J."/>
            <person name="Dyachenko V."/>
            <person name="Godinez A."/>
            <person name="Kurtti T.J."/>
            <person name="Lichay M."/>
            <person name="Mullins K.E."/>
            <person name="Ott S."/>
            <person name="Pappas-Brown V."/>
            <person name="Paris D.H."/>
            <person name="Patel P."/>
            <person name="Richards A.L."/>
            <person name="Sadzewicz L."/>
            <person name="Sears K."/>
            <person name="Seidman D."/>
            <person name="Sengamalay N."/>
            <person name="Stenos J."/>
            <person name="Tallon L.J."/>
            <person name="Vincent G."/>
            <person name="Fraser C.M."/>
            <person name="Munderloh U."/>
            <person name="Dunning-Hotopp J.C."/>
        </authorList>
    </citation>
    <scope>NUCLEOTIDE SEQUENCE [LARGE SCALE GENOMIC DNA]</scope>
    <source>
        <strain evidence="5 7">Gilliam</strain>
    </source>
</reference>
<dbReference type="CDD" id="cd03221">
    <property type="entry name" value="ABCF_EF-3"/>
    <property type="match status" value="2"/>
</dbReference>
<dbReference type="InterPro" id="IPR003439">
    <property type="entry name" value="ABC_transporter-like_ATP-bd"/>
</dbReference>
<evidence type="ECO:0000256" key="1">
    <source>
        <dbReference type="ARBA" id="ARBA00022741"/>
    </source>
</evidence>
<evidence type="ECO:0000313" key="5">
    <source>
        <dbReference type="EMBL" id="KJV53084.1"/>
    </source>
</evidence>
<organism evidence="5 7">
    <name type="scientific">Orientia tsutsugamushi str. Gilliam</name>
    <dbReference type="NCBI Taxonomy" id="1359184"/>
    <lineage>
        <taxon>Bacteria</taxon>
        <taxon>Pseudomonadati</taxon>
        <taxon>Pseudomonadota</taxon>
        <taxon>Alphaproteobacteria</taxon>
        <taxon>Rickettsiales</taxon>
        <taxon>Rickettsiaceae</taxon>
        <taxon>Rickettsieae</taxon>
        <taxon>Orientia</taxon>
    </lineage>
</organism>
<dbReference type="Pfam" id="PF16326">
    <property type="entry name" value="ABC_tran_CTD"/>
    <property type="match status" value="1"/>
</dbReference>
<dbReference type="InterPro" id="IPR017871">
    <property type="entry name" value="ABC_transporter-like_CS"/>
</dbReference>
<sequence length="601" mass="68971">MKLLPIYYIKYGELSFANHKIFDNLNIYLYPGDKICLIGKNGSGKSSLMKIINSDYQLNKGEIFQHSATKIAYLQQNVTCNLSLKVYDFITQSIPNKENYYQAEIFIEKLQIDASKTLRKLSGGQLRRVQLAKVLASHAEILLLDEPTNHLDIQAIEWLESYVKSYKGSIICISHDRAFLTAISNKVWWLDRCILHQSNKGFQFFEQWQTQIIDQEESNLIKLNKKINTEQLWLHQGISARRKRNQRRLSNLKTLREQLRFSSQRLAKASQKIQFDHSNNESNKAKFIIRAENVCFKYNDQFVIKNFNINIIKGNKIGIIGPNGTGKSTLLKLFTKSIKPSSGSIEHGTTLEITYFDQNKSSLNPNHTLQQTLCPTGGDQIFLSDRTIHAGAYLKSFMFDPKLLSAKVSTLSGGEATRLLLAKALIKPGNLLILDEPTNDLDIDTIEILLDILSDYSGTLIVVSHDRDFLNRLVTNTLVFEGNGNIINVIGGYQDYLEYYSRLNQHITNTKLAKNNKTVKHPTSKLSTKLSYKFQRMLDSIPEEITQLETQVKDLEKKLADPNLYQNNPDKFLLFSKELETSKLRIEELFNTWQKIENRNI</sequence>
<dbReference type="InterPro" id="IPR051309">
    <property type="entry name" value="ABCF_ATPase"/>
</dbReference>
<dbReference type="PATRIC" id="fig|1359184.3.peg.261"/>
<dbReference type="AlphaFoldDB" id="A0A0F3MEW8"/>
<dbReference type="PROSITE" id="PS00211">
    <property type="entry name" value="ABC_TRANSPORTER_1"/>
    <property type="match status" value="2"/>
</dbReference>
<dbReference type="EMBL" id="LS398551">
    <property type="protein sequence ID" value="SPR04100.1"/>
    <property type="molecule type" value="Genomic_DNA"/>
</dbReference>
<dbReference type="Pfam" id="PF00005">
    <property type="entry name" value="ABC_tran"/>
    <property type="match status" value="2"/>
</dbReference>
<accession>A0A0F3MEW8</accession>
<evidence type="ECO:0000313" key="6">
    <source>
        <dbReference type="EMBL" id="SPR04100.1"/>
    </source>
</evidence>
<keyword evidence="1" id="KW-0547">Nucleotide-binding</keyword>
<evidence type="ECO:0000313" key="7">
    <source>
        <dbReference type="Proteomes" id="UP000033769"/>
    </source>
</evidence>
<dbReference type="InterPro" id="IPR027417">
    <property type="entry name" value="P-loop_NTPase"/>
</dbReference>